<dbReference type="InterPro" id="IPR029052">
    <property type="entry name" value="Metallo-depent_PP-like"/>
</dbReference>
<evidence type="ECO:0000313" key="3">
    <source>
        <dbReference type="EMBL" id="GAT33526.1"/>
    </source>
</evidence>
<dbReference type="InterPro" id="IPR050126">
    <property type="entry name" value="Ap4A_hydrolase"/>
</dbReference>
<dbReference type="Pfam" id="PF12850">
    <property type="entry name" value="Metallophos_2"/>
    <property type="match status" value="1"/>
</dbReference>
<dbReference type="GO" id="GO:0016791">
    <property type="term" value="F:phosphatase activity"/>
    <property type="evidence" value="ECO:0007669"/>
    <property type="project" value="TreeGrafter"/>
</dbReference>
<dbReference type="CDD" id="cd00838">
    <property type="entry name" value="MPP_superfamily"/>
    <property type="match status" value="1"/>
</dbReference>
<evidence type="ECO:0000259" key="2">
    <source>
        <dbReference type="Pfam" id="PF12850"/>
    </source>
</evidence>
<dbReference type="PIRSF" id="PIRSF000883">
    <property type="entry name" value="Pesterase_MJ0912"/>
    <property type="match status" value="1"/>
</dbReference>
<comment type="caution">
    <text evidence="3">The sequence shown here is derived from an EMBL/GenBank/DDBJ whole genome shotgun (WGS) entry which is preliminary data.</text>
</comment>
<keyword evidence="4" id="KW-1185">Reference proteome</keyword>
<sequence>MLDAHPRVAFISDIHGNIDALDAVLADIREHGVQAVVCLGDIVGYGGAPAECVRKIGDLCPIVVMGNHEAMTVFDDIVYLEEMPSSIRRPIELARTSLTDDELSWLRELPLVSKIGCFTAVHSSLHHPGEFPYVFRTEDARRNFKAQTTPVSFHGHSHVPIIWEEKGPVVKAHKPALANVRLSQEHRYTINVGSVGQPRDGDPRASYVIYERESRDVTFRRIPYDIESARRRIFSTRISGRNADRLSIGE</sequence>
<proteinExistence type="inferred from homology"/>
<dbReference type="STRING" id="690879.TSACC_21943"/>
<feature type="domain" description="Calcineurin-like phosphoesterase" evidence="2">
    <location>
        <begin position="7"/>
        <end position="213"/>
    </location>
</feature>
<evidence type="ECO:0000313" key="4">
    <source>
        <dbReference type="Proteomes" id="UP000076023"/>
    </source>
</evidence>
<dbReference type="InterPro" id="IPR024654">
    <property type="entry name" value="Calcineurin-like_PHP_lpxH"/>
</dbReference>
<dbReference type="Proteomes" id="UP000076023">
    <property type="component" value="Unassembled WGS sequence"/>
</dbReference>
<evidence type="ECO:0000256" key="1">
    <source>
        <dbReference type="ARBA" id="ARBA00008950"/>
    </source>
</evidence>
<dbReference type="PANTHER" id="PTHR42850:SF2">
    <property type="entry name" value="BLL5683 PROTEIN"/>
    <property type="match status" value="1"/>
</dbReference>
<comment type="similarity">
    <text evidence="1">Belongs to the metallophosphoesterase superfamily. YfcE family.</text>
</comment>
<protein>
    <submittedName>
        <fullName evidence="3">Predicted phosphodiesterase</fullName>
    </submittedName>
</protein>
<gene>
    <name evidence="3" type="ORF">TSACC_21943</name>
</gene>
<dbReference type="GO" id="GO:0005737">
    <property type="term" value="C:cytoplasm"/>
    <property type="evidence" value="ECO:0007669"/>
    <property type="project" value="TreeGrafter"/>
</dbReference>
<accession>A0A146GAB9</accession>
<dbReference type="PANTHER" id="PTHR42850">
    <property type="entry name" value="METALLOPHOSPHOESTERASE"/>
    <property type="match status" value="1"/>
</dbReference>
<name>A0A146GAB9_TERSA</name>
<dbReference type="RefSeq" id="WP_075079252.1">
    <property type="nucleotide sequence ID" value="NZ_BDCO01000002.1"/>
</dbReference>
<dbReference type="Gene3D" id="3.60.21.10">
    <property type="match status" value="1"/>
</dbReference>
<organism evidence="3 4">
    <name type="scientific">Terrimicrobium sacchariphilum</name>
    <dbReference type="NCBI Taxonomy" id="690879"/>
    <lineage>
        <taxon>Bacteria</taxon>
        <taxon>Pseudomonadati</taxon>
        <taxon>Verrucomicrobiota</taxon>
        <taxon>Terrimicrobiia</taxon>
        <taxon>Terrimicrobiales</taxon>
        <taxon>Terrimicrobiaceae</taxon>
        <taxon>Terrimicrobium</taxon>
    </lineage>
</organism>
<dbReference type="SUPFAM" id="SSF56300">
    <property type="entry name" value="Metallo-dependent phosphatases"/>
    <property type="match status" value="1"/>
</dbReference>
<dbReference type="InterPro" id="IPR011152">
    <property type="entry name" value="Pesterase_MJ0912"/>
</dbReference>
<dbReference type="AlphaFoldDB" id="A0A146GAB9"/>
<dbReference type="InParanoid" id="A0A146GAB9"/>
<reference evidence="4" key="1">
    <citation type="journal article" date="2017" name="Genome Announc.">
        <title>Draft Genome Sequence of Terrimicrobium sacchariphilum NM-5T, a Facultative Anaerobic Soil Bacterium of the Class Spartobacteria.</title>
        <authorList>
            <person name="Qiu Y.L."/>
            <person name="Tourlousse D.M."/>
            <person name="Matsuura N."/>
            <person name="Ohashi A."/>
            <person name="Sekiguchi Y."/>
        </authorList>
    </citation>
    <scope>NUCLEOTIDE SEQUENCE [LARGE SCALE GENOMIC DNA]</scope>
    <source>
        <strain evidence="4">NM-5</strain>
    </source>
</reference>
<dbReference type="EMBL" id="BDCO01000002">
    <property type="protein sequence ID" value="GAT33526.1"/>
    <property type="molecule type" value="Genomic_DNA"/>
</dbReference>
<dbReference type="OrthoDB" id="9800565at2"/>